<keyword evidence="3" id="KW-1185">Reference proteome</keyword>
<protein>
    <submittedName>
        <fullName evidence="2">Uncharacterized protein</fullName>
    </submittedName>
</protein>
<evidence type="ECO:0000313" key="2">
    <source>
        <dbReference type="EMBL" id="KAK9266895.1"/>
    </source>
</evidence>
<evidence type="ECO:0000313" key="3">
    <source>
        <dbReference type="Proteomes" id="UP001415857"/>
    </source>
</evidence>
<evidence type="ECO:0000256" key="1">
    <source>
        <dbReference type="SAM" id="MobiDB-lite"/>
    </source>
</evidence>
<name>A0AAP0R392_LIQFO</name>
<organism evidence="2 3">
    <name type="scientific">Liquidambar formosana</name>
    <name type="common">Formosan gum</name>
    <dbReference type="NCBI Taxonomy" id="63359"/>
    <lineage>
        <taxon>Eukaryota</taxon>
        <taxon>Viridiplantae</taxon>
        <taxon>Streptophyta</taxon>
        <taxon>Embryophyta</taxon>
        <taxon>Tracheophyta</taxon>
        <taxon>Spermatophyta</taxon>
        <taxon>Magnoliopsida</taxon>
        <taxon>eudicotyledons</taxon>
        <taxon>Gunneridae</taxon>
        <taxon>Pentapetalae</taxon>
        <taxon>Saxifragales</taxon>
        <taxon>Altingiaceae</taxon>
        <taxon>Liquidambar</taxon>
    </lineage>
</organism>
<dbReference type="GO" id="GO:0005684">
    <property type="term" value="C:U2-type spliceosomal complex"/>
    <property type="evidence" value="ECO:0007669"/>
    <property type="project" value="TreeGrafter"/>
</dbReference>
<dbReference type="GO" id="GO:0070274">
    <property type="term" value="C:RES complex"/>
    <property type="evidence" value="ECO:0007669"/>
    <property type="project" value="TreeGrafter"/>
</dbReference>
<dbReference type="InterPro" id="IPR051112">
    <property type="entry name" value="CWC26_splicing_factor"/>
</dbReference>
<dbReference type="EMBL" id="JBBPBK010000048">
    <property type="protein sequence ID" value="KAK9266895.1"/>
    <property type="molecule type" value="Genomic_DNA"/>
</dbReference>
<feature type="region of interest" description="Disordered" evidence="1">
    <location>
        <begin position="104"/>
        <end position="123"/>
    </location>
</feature>
<accession>A0AAP0R392</accession>
<dbReference type="GO" id="GO:0003723">
    <property type="term" value="F:RNA binding"/>
    <property type="evidence" value="ECO:0007669"/>
    <property type="project" value="TreeGrafter"/>
</dbReference>
<dbReference type="PANTHER" id="PTHR31809:SF0">
    <property type="entry name" value="BUD13 HOMOLOG"/>
    <property type="match status" value="1"/>
</dbReference>
<feature type="compositionally biased region" description="Polar residues" evidence="1">
    <location>
        <begin position="114"/>
        <end position="123"/>
    </location>
</feature>
<sequence length="297" mass="34015">MAVETLASTSVKDYLRRYETKSKQSKKKNKKTQPCALGFLVVDDDPVWQKPINLREEYEDDLAADNKRKISEIADMADISVPRRVRHFSPYQYVLGASPEADLSPLTKNRKNSRTPGSLNASSQHSFRYSMEKGASRVSKDELLRSQKGQEKPKVPVMLGFASSTCHILNRVLPVKDNLLFCNCFSLFQHVAFGSFICMKHNKVLGLYYSLSLNFVRLELKSKYSFTAFLVRRRKLEWGKGLAQKRDAETRQRELEFEKNRPFAWTRCSCFFYSVAKGPIFASYLLGNVICTSRSSS</sequence>
<comment type="caution">
    <text evidence="2">The sequence shown here is derived from an EMBL/GenBank/DDBJ whole genome shotgun (WGS) entry which is preliminary data.</text>
</comment>
<dbReference type="AlphaFoldDB" id="A0AAP0R392"/>
<reference evidence="2 3" key="1">
    <citation type="journal article" date="2024" name="Plant J.">
        <title>Genome sequences and population genomics reveal climatic adaptation and genomic divergence between two closely related sweetgum species.</title>
        <authorList>
            <person name="Xu W.Q."/>
            <person name="Ren C.Q."/>
            <person name="Zhang X.Y."/>
            <person name="Comes H.P."/>
            <person name="Liu X.H."/>
            <person name="Li Y.G."/>
            <person name="Kettle C.J."/>
            <person name="Jalonen R."/>
            <person name="Gaisberger H."/>
            <person name="Ma Y.Z."/>
            <person name="Qiu Y.X."/>
        </authorList>
    </citation>
    <scope>NUCLEOTIDE SEQUENCE [LARGE SCALE GENOMIC DNA]</scope>
    <source>
        <strain evidence="2">Hangzhou</strain>
    </source>
</reference>
<proteinExistence type="predicted"/>
<dbReference type="GO" id="GO:0000398">
    <property type="term" value="P:mRNA splicing, via spliceosome"/>
    <property type="evidence" value="ECO:0007669"/>
    <property type="project" value="TreeGrafter"/>
</dbReference>
<dbReference type="PANTHER" id="PTHR31809">
    <property type="entry name" value="BUD13 HOMOLOG"/>
    <property type="match status" value="1"/>
</dbReference>
<gene>
    <name evidence="2" type="ORF">L1049_027154</name>
</gene>
<dbReference type="Proteomes" id="UP001415857">
    <property type="component" value="Unassembled WGS sequence"/>
</dbReference>